<dbReference type="Proteomes" id="UP000694864">
    <property type="component" value="Chromosome 1"/>
</dbReference>
<feature type="compositionally biased region" description="Basic and acidic residues" evidence="1">
    <location>
        <begin position="31"/>
        <end position="43"/>
    </location>
</feature>
<evidence type="ECO:0000313" key="3">
    <source>
        <dbReference type="Proteomes" id="UP000694864"/>
    </source>
</evidence>
<protein>
    <submittedName>
        <fullName evidence="4">Keratin, type I cytoskeletal 9</fullName>
    </submittedName>
</protein>
<dbReference type="GeneID" id="104731969"/>
<dbReference type="Pfam" id="PF05627">
    <property type="entry name" value="AvrRpt-cleavage"/>
    <property type="match status" value="1"/>
</dbReference>
<gene>
    <name evidence="4" type="primary">LOC104731969</name>
</gene>
<feature type="compositionally biased region" description="Gly residues" evidence="1">
    <location>
        <begin position="95"/>
        <end position="130"/>
    </location>
</feature>
<organism evidence="3 4">
    <name type="scientific">Camelina sativa</name>
    <name type="common">False flax</name>
    <name type="synonym">Myagrum sativum</name>
    <dbReference type="NCBI Taxonomy" id="90675"/>
    <lineage>
        <taxon>Eukaryota</taxon>
        <taxon>Viridiplantae</taxon>
        <taxon>Streptophyta</taxon>
        <taxon>Embryophyta</taxon>
        <taxon>Tracheophyta</taxon>
        <taxon>Spermatophyta</taxon>
        <taxon>Magnoliopsida</taxon>
        <taxon>eudicotyledons</taxon>
        <taxon>Gunneridae</taxon>
        <taxon>Pentapetalae</taxon>
        <taxon>rosids</taxon>
        <taxon>malvids</taxon>
        <taxon>Brassicales</taxon>
        <taxon>Brassicaceae</taxon>
        <taxon>Camelineae</taxon>
        <taxon>Camelina</taxon>
    </lineage>
</organism>
<sequence length="234" mass="24604">MANRPHVPKFGDWNNQDQPFTVVFDNARTNKRQDLYESIEKPETIPQEQAPPPPQPARRNQRPEPPKPVKGDTPRAPIPADKNNRVRAPPADQLYGGGGLYGSGGGGGSGHKAGSGGGGGLYGGYGGGSVGNQRQPPAPRPAPPKQNVKGGNNGRGATTIPPFPGSVGAGENMSYTHIFDQVKEERKEAGRSYGGTAGNTPSRPINGQRESPAPSSSSSKVVCCFPWGRKGTKY</sequence>
<evidence type="ECO:0000313" key="4">
    <source>
        <dbReference type="RefSeq" id="XP_010449820.1"/>
    </source>
</evidence>
<proteinExistence type="predicted"/>
<keyword evidence="3" id="KW-1185">Reference proteome</keyword>
<feature type="compositionally biased region" description="Basic and acidic residues" evidence="1">
    <location>
        <begin position="61"/>
        <end position="73"/>
    </location>
</feature>
<accession>A0ABM0V2H5</accession>
<name>A0ABM0V2H5_CAMSA</name>
<evidence type="ECO:0000259" key="2">
    <source>
        <dbReference type="Pfam" id="PF05627"/>
    </source>
</evidence>
<feature type="region of interest" description="Disordered" evidence="1">
    <location>
        <begin position="1"/>
        <end position="234"/>
    </location>
</feature>
<dbReference type="RefSeq" id="XP_010449820.1">
    <property type="nucleotide sequence ID" value="XM_010451518.2"/>
</dbReference>
<dbReference type="InterPro" id="IPR008700">
    <property type="entry name" value="TypeIII_avirulence_cleave"/>
</dbReference>
<feature type="compositionally biased region" description="Basic and acidic residues" evidence="1">
    <location>
        <begin position="180"/>
        <end position="190"/>
    </location>
</feature>
<evidence type="ECO:0000256" key="1">
    <source>
        <dbReference type="SAM" id="MobiDB-lite"/>
    </source>
</evidence>
<feature type="domain" description="RIN4 pathogenic type III effector avirulence factor Avr cleavage site" evidence="2">
    <location>
        <begin position="3"/>
        <end position="32"/>
    </location>
</feature>
<reference evidence="3" key="1">
    <citation type="journal article" date="2014" name="Nat. Commun.">
        <title>The emerging biofuel crop Camelina sativa retains a highly undifferentiated hexaploid genome structure.</title>
        <authorList>
            <person name="Kagale S."/>
            <person name="Koh C."/>
            <person name="Nixon J."/>
            <person name="Bollina V."/>
            <person name="Clarke W.E."/>
            <person name="Tuteja R."/>
            <person name="Spillane C."/>
            <person name="Robinson S.J."/>
            <person name="Links M.G."/>
            <person name="Clarke C."/>
            <person name="Higgins E.E."/>
            <person name="Huebert T."/>
            <person name="Sharpe A.G."/>
            <person name="Parkin I.A."/>
        </authorList>
    </citation>
    <scope>NUCLEOTIDE SEQUENCE [LARGE SCALE GENOMIC DNA]</scope>
    <source>
        <strain evidence="3">cv. DH55</strain>
    </source>
</reference>
<feature type="compositionally biased region" description="Polar residues" evidence="1">
    <location>
        <begin position="198"/>
        <end position="209"/>
    </location>
</feature>
<reference evidence="4" key="2">
    <citation type="submission" date="2025-08" db="UniProtKB">
        <authorList>
            <consortium name="RefSeq"/>
        </authorList>
    </citation>
    <scope>IDENTIFICATION</scope>
    <source>
        <tissue evidence="4">Leaf</tissue>
    </source>
</reference>